<dbReference type="Gene3D" id="3.90.320.10">
    <property type="match status" value="1"/>
</dbReference>
<gene>
    <name evidence="1" type="ORF">FLAPXU55_00644</name>
</gene>
<dbReference type="Proteomes" id="UP000533639">
    <property type="component" value="Unassembled WGS sequence"/>
</dbReference>
<dbReference type="InterPro" id="IPR011604">
    <property type="entry name" value="PDDEXK-like_dom_sf"/>
</dbReference>
<accession>A0A9N8IYQ8</accession>
<protein>
    <recommendedName>
        <fullName evidence="3">Restriction endonuclease</fullName>
    </recommendedName>
</protein>
<evidence type="ECO:0000313" key="2">
    <source>
        <dbReference type="Proteomes" id="UP000533639"/>
    </source>
</evidence>
<dbReference type="EMBL" id="CAIJDE010000029">
    <property type="protein sequence ID" value="CAC9972965.1"/>
    <property type="molecule type" value="Genomic_DNA"/>
</dbReference>
<evidence type="ECO:0000313" key="1">
    <source>
        <dbReference type="EMBL" id="CAC9972965.1"/>
    </source>
</evidence>
<keyword evidence="2" id="KW-1185">Reference proteome</keyword>
<name>A0A9N8IYQ8_9FLAO</name>
<dbReference type="PANTHER" id="PTHR38733:SF1">
    <property type="entry name" value="TYPE IV METHYL-DIRECTED RESTRICTION ENZYME ECOKMCRBC"/>
    <property type="match status" value="1"/>
</dbReference>
<dbReference type="PANTHER" id="PTHR38733">
    <property type="entry name" value="PROTEIN MCRC"/>
    <property type="match status" value="1"/>
</dbReference>
<reference evidence="1 2" key="1">
    <citation type="submission" date="2020-06" db="EMBL/GenBank/DDBJ databases">
        <authorList>
            <person name="Criscuolo A."/>
        </authorList>
    </citation>
    <scope>NUCLEOTIDE SEQUENCE [LARGE SCALE GENOMIC DNA]</scope>
    <source>
        <strain evidence="1">PXU-55</strain>
    </source>
</reference>
<comment type="caution">
    <text evidence="1">The sequence shown here is derived from an EMBL/GenBank/DDBJ whole genome shotgun (WGS) entry which is preliminary data.</text>
</comment>
<proteinExistence type="predicted"/>
<dbReference type="AlphaFoldDB" id="A0A9N8IYQ8"/>
<sequence length="429" mass="50380">MLKENTIQVFEHSFLPIKGKFEERHFVALSKLNALHNYKYFDLRHNGIKFKQFVGVIQVAGLTIEILPKIDNHNGNEAIWQKTLIEMLRVTKKLKVQKTDQANVNKQNIHLLDLYFEWFLNEVKTLIHQGLIKQYYKETCNVKALKGKLEFAGHISKNLIHKERFYTTHQIYDKDHLIHQILSIALDIIEKCTKGNYLYSKCKTVQLDFPEVKNISVTEATFSKIPKNRKTAPYETALAISKFIILNFAPNISSGSENMLALLFDMNSLWEKYILARLKQSNREVKIYDQQSTKFWNGISIRPDVVIEYGTEKFILDTKWKNISHSQPSTHDLRQMYAYNDYWKSTKAMLLYPSKESKFDGFVKFQDHHVHQYIMHDQKRIIQHECGLGKISIFEKDEDILNHKIGEEIIDWFIKDVSNPPTSNNSHQN</sequence>
<organism evidence="1 2">
    <name type="scientific">Flavobacterium panici</name>
    <dbReference type="NCBI Taxonomy" id="2654843"/>
    <lineage>
        <taxon>Bacteria</taxon>
        <taxon>Pseudomonadati</taxon>
        <taxon>Bacteroidota</taxon>
        <taxon>Flavobacteriia</taxon>
        <taxon>Flavobacteriales</taxon>
        <taxon>Flavobacteriaceae</taxon>
        <taxon>Flavobacterium</taxon>
    </lineage>
</organism>
<dbReference type="RefSeq" id="WP_180856554.1">
    <property type="nucleotide sequence ID" value="NZ_CAIJDE010000029.1"/>
</dbReference>
<dbReference type="Pfam" id="PF10117">
    <property type="entry name" value="McrBC"/>
    <property type="match status" value="1"/>
</dbReference>
<evidence type="ECO:0008006" key="3">
    <source>
        <dbReference type="Google" id="ProtNLM"/>
    </source>
</evidence>
<dbReference type="InterPro" id="IPR019292">
    <property type="entry name" value="McrC"/>
</dbReference>